<feature type="transmembrane region" description="Helical" evidence="1">
    <location>
        <begin position="9"/>
        <end position="28"/>
    </location>
</feature>
<comment type="caution">
    <text evidence="2">The sequence shown here is derived from an EMBL/GenBank/DDBJ whole genome shotgun (WGS) entry which is preliminary data.</text>
</comment>
<evidence type="ECO:0000313" key="3">
    <source>
        <dbReference type="Proteomes" id="UP000239434"/>
    </source>
</evidence>
<keyword evidence="1" id="KW-1133">Transmembrane helix</keyword>
<dbReference type="EMBL" id="PVBR01000009">
    <property type="protein sequence ID" value="PRD42956.1"/>
    <property type="molecule type" value="Genomic_DNA"/>
</dbReference>
<accession>A0A2S9IR06</accession>
<dbReference type="AlphaFoldDB" id="A0A2S9IR06"/>
<organism evidence="2 3">
    <name type="scientific">Phyllobacterium phragmitis</name>
    <dbReference type="NCBI Taxonomy" id="2670329"/>
    <lineage>
        <taxon>Bacteria</taxon>
        <taxon>Pseudomonadati</taxon>
        <taxon>Pseudomonadota</taxon>
        <taxon>Alphaproteobacteria</taxon>
        <taxon>Hyphomicrobiales</taxon>
        <taxon>Phyllobacteriaceae</taxon>
        <taxon>Phyllobacterium</taxon>
    </lineage>
</organism>
<sequence>MAAGHPGPITYMIGGALTGAVGVLATASNPFHDIVAVYAAGLGFSGAVGGHVFWRAGIRRLA</sequence>
<dbReference type="Proteomes" id="UP000239434">
    <property type="component" value="Unassembled WGS sequence"/>
</dbReference>
<proteinExistence type="predicted"/>
<keyword evidence="3" id="KW-1185">Reference proteome</keyword>
<feature type="transmembrane region" description="Helical" evidence="1">
    <location>
        <begin position="34"/>
        <end position="54"/>
    </location>
</feature>
<evidence type="ECO:0000313" key="2">
    <source>
        <dbReference type="EMBL" id="PRD42956.1"/>
    </source>
</evidence>
<reference evidence="2 3" key="1">
    <citation type="submission" date="2018-02" db="EMBL/GenBank/DDBJ databases">
        <title>The draft genome of Phyllobacterium sp. 1N-3.</title>
        <authorList>
            <person name="Liu L."/>
            <person name="Li L."/>
            <person name="Zhang X."/>
            <person name="Wang T."/>
            <person name="Liang L."/>
        </authorList>
    </citation>
    <scope>NUCLEOTIDE SEQUENCE [LARGE SCALE GENOMIC DNA]</scope>
    <source>
        <strain evidence="2 3">1N-3</strain>
    </source>
</reference>
<keyword evidence="1" id="KW-0812">Transmembrane</keyword>
<keyword evidence="1" id="KW-0472">Membrane</keyword>
<evidence type="ECO:0000256" key="1">
    <source>
        <dbReference type="SAM" id="Phobius"/>
    </source>
</evidence>
<gene>
    <name evidence="2" type="ORF">C5748_14430</name>
</gene>
<protein>
    <submittedName>
        <fullName evidence="2">Uncharacterized protein</fullName>
    </submittedName>
</protein>
<name>A0A2S9IR06_9HYPH</name>